<dbReference type="Gene3D" id="1.20.1600.10">
    <property type="entry name" value="Outer membrane efflux proteins (OEP)"/>
    <property type="match status" value="1"/>
</dbReference>
<dbReference type="Proteomes" id="UP000231632">
    <property type="component" value="Unassembled WGS sequence"/>
</dbReference>
<dbReference type="OrthoDB" id="5288854at2"/>
<dbReference type="SUPFAM" id="SSF56954">
    <property type="entry name" value="Outer membrane efflux proteins (OEP)"/>
    <property type="match status" value="1"/>
</dbReference>
<feature type="chain" id="PRO_5013358482" evidence="2">
    <location>
        <begin position="22"/>
        <end position="412"/>
    </location>
</feature>
<accession>A0A1L8CP19</accession>
<evidence type="ECO:0000313" key="4">
    <source>
        <dbReference type="Proteomes" id="UP000231632"/>
    </source>
</evidence>
<keyword evidence="2" id="KW-0732">Signal</keyword>
<dbReference type="RefSeq" id="WP_143144918.1">
    <property type="nucleotide sequence ID" value="NZ_BDFD01000013.1"/>
</dbReference>
<dbReference type="Pfam" id="PF02321">
    <property type="entry name" value="OEP"/>
    <property type="match status" value="2"/>
</dbReference>
<name>A0A1L8CP19_9PROT</name>
<comment type="similarity">
    <text evidence="1">Belongs to the outer membrane factor (OMF) (TC 1.B.17) family.</text>
</comment>
<dbReference type="InterPro" id="IPR003423">
    <property type="entry name" value="OMP_efflux"/>
</dbReference>
<feature type="signal peptide" evidence="2">
    <location>
        <begin position="1"/>
        <end position="21"/>
    </location>
</feature>
<comment type="caution">
    <text evidence="3">The sequence shown here is derived from an EMBL/GenBank/DDBJ whole genome shotgun (WGS) entry which is preliminary data.</text>
</comment>
<dbReference type="STRING" id="1921010.MMIC_P1619"/>
<evidence type="ECO:0000256" key="2">
    <source>
        <dbReference type="SAM" id="SignalP"/>
    </source>
</evidence>
<protein>
    <submittedName>
        <fullName evidence="3">Outer membrane protein, cobalt-zinc-cadmium efflux system</fullName>
    </submittedName>
</protein>
<evidence type="ECO:0000313" key="3">
    <source>
        <dbReference type="EMBL" id="GAV20647.1"/>
    </source>
</evidence>
<gene>
    <name evidence="3" type="ORF">MMIC_P1619</name>
</gene>
<dbReference type="InterPro" id="IPR010131">
    <property type="entry name" value="MdtP/NodT-like"/>
</dbReference>
<dbReference type="AlphaFoldDB" id="A0A1L8CP19"/>
<reference evidence="3 4" key="1">
    <citation type="journal article" date="2017" name="Arch. Microbiol.">
        <title>Mariprofundus micogutta sp. nov., a novel iron-oxidizing zetaproteobacterium isolated from a deep-sea hydrothermal field at the Bayonnaise knoll of the Izu-Ogasawara arc, and a description of Mariprofundales ord. nov. and Zetaproteobacteria classis nov.</title>
        <authorList>
            <person name="Makita H."/>
            <person name="Tanaka E."/>
            <person name="Mitsunobu S."/>
            <person name="Miyazaki M."/>
            <person name="Nunoura T."/>
            <person name="Uematsu K."/>
            <person name="Takaki Y."/>
            <person name="Nishi S."/>
            <person name="Shimamura S."/>
            <person name="Takai K."/>
        </authorList>
    </citation>
    <scope>NUCLEOTIDE SEQUENCE [LARGE SCALE GENOMIC DNA]</scope>
    <source>
        <strain evidence="3 4">ET2</strain>
    </source>
</reference>
<dbReference type="PANTHER" id="PTHR30203">
    <property type="entry name" value="OUTER MEMBRANE CATION EFFLUX PROTEIN"/>
    <property type="match status" value="1"/>
</dbReference>
<evidence type="ECO:0000256" key="1">
    <source>
        <dbReference type="ARBA" id="ARBA00007613"/>
    </source>
</evidence>
<organism evidence="3 4">
    <name type="scientific">Mariprofundus micogutta</name>
    <dbReference type="NCBI Taxonomy" id="1921010"/>
    <lineage>
        <taxon>Bacteria</taxon>
        <taxon>Pseudomonadati</taxon>
        <taxon>Pseudomonadota</taxon>
        <taxon>Candidatius Mariprofundia</taxon>
        <taxon>Mariprofundales</taxon>
        <taxon>Mariprofundaceae</taxon>
        <taxon>Mariprofundus</taxon>
    </lineage>
</organism>
<dbReference type="GO" id="GO:0015562">
    <property type="term" value="F:efflux transmembrane transporter activity"/>
    <property type="evidence" value="ECO:0007669"/>
    <property type="project" value="InterPro"/>
</dbReference>
<dbReference type="PANTHER" id="PTHR30203:SF24">
    <property type="entry name" value="BLR4935 PROTEIN"/>
    <property type="match status" value="1"/>
</dbReference>
<keyword evidence="4" id="KW-1185">Reference proteome</keyword>
<proteinExistence type="inferred from homology"/>
<dbReference type="EMBL" id="BDFD01000013">
    <property type="protein sequence ID" value="GAV20647.1"/>
    <property type="molecule type" value="Genomic_DNA"/>
</dbReference>
<sequence length="412" mass="45586">MRIRILMIGMLLCIHPFYAHAVTLKAAMDAAVEQHPMLTISKMQIDGAQGELQEQGSYAYNPELSVEPQRRKLNGGGSSNDYYITLSQGIELGGKWGYREQSAEAALEATRLESGINLQRVKVNVARALVAVYFSKRELLWRNQQSLTLMQLNKAVQRQMDVGEASQLDVNLAHASLTQAINAEAQAKQQHAMNVSRYFLAVGKTSEIKNVEPELPRLLVGWGPQSDPVEIALNSRLDIAAKHKRLAQYSAQADLAKANKVPDLTVGFTTGRETGDRLYSLGFTMPIPVLNSHDGAYRAALSQESVKRTELAWLEQQVKLEVQEAAYNHATAMRAVLSVNRIETDTPTPDSIDLAKAAFDAGELNIEELVVHINQILESRINSAAILKQGWLARIRLAEVLGHPEYILQGTQ</sequence>